<organism evidence="1 2">
    <name type="scientific">Acaulospora colombiana</name>
    <dbReference type="NCBI Taxonomy" id="27376"/>
    <lineage>
        <taxon>Eukaryota</taxon>
        <taxon>Fungi</taxon>
        <taxon>Fungi incertae sedis</taxon>
        <taxon>Mucoromycota</taxon>
        <taxon>Glomeromycotina</taxon>
        <taxon>Glomeromycetes</taxon>
        <taxon>Diversisporales</taxon>
        <taxon>Acaulosporaceae</taxon>
        <taxon>Acaulospora</taxon>
    </lineage>
</organism>
<sequence>MNHNAADQDSSGSHRSSHFIAREGYPPQWDDYTAQAYDVVLKTRKIDPNTDAIYYHFLLKLVLIPGDDWSEKFENFMRSLGLSAGDEENGWMFLRRDIAFGDRELLESDRSSVNITTEFESGRNALNLSLPMTPTESSIRNRAPRKNANGDNRVPTESNCRSASVKNLNNERQPLKDNNSIFFGFKSPEHTLETPIFNFASSLKTVRTEAGTSKGPDNEPDGFENLHISSFKRSNEGIIFKETGKKGQELDAHDSVASDNDGNFYFDQSVRSNLSEDKLFEKVVRPQETGNRQPVNFVNNKLSEKNTVNTYIPIKLEENTKHLDITSRTVRQSEMINENITIIKTSDEIKDHQELEKRKEHQTGKISGINPSREMSNLKGCIGSPREPVTPLITKDDVESVSTSSSKNVSQSKLQIASLDSMHLEKSDTPESISEMILDSQMFEEMHGHSIVTAPESTSPNELRVSRDLEESTKITIDSDSDVMEKDESVDEEGIVKIHEYDDNDKTAWSQDHQDMMESLESMLQNLTLTCEYDKYYDKLISNSQKQSVFDATTEEELLSCAFNKWRDRYNNYVCLGEMAEDDYNSKLMSAAFLHWKMVTRRKKAMLKAAEDVFMNRYMLRCFIQKFMQKQKQKELLEKVFWGKEANKISK</sequence>
<feature type="non-terminal residue" evidence="1">
    <location>
        <position position="651"/>
    </location>
</feature>
<comment type="caution">
    <text evidence="1">The sequence shown here is derived from an EMBL/GenBank/DDBJ whole genome shotgun (WGS) entry which is preliminary data.</text>
</comment>
<keyword evidence="2" id="KW-1185">Reference proteome</keyword>
<dbReference type="EMBL" id="CAJVPT010010737">
    <property type="protein sequence ID" value="CAG8572887.1"/>
    <property type="molecule type" value="Genomic_DNA"/>
</dbReference>
<protein>
    <submittedName>
        <fullName evidence="1">7199_t:CDS:1</fullName>
    </submittedName>
</protein>
<evidence type="ECO:0000313" key="1">
    <source>
        <dbReference type="EMBL" id="CAG8572887.1"/>
    </source>
</evidence>
<name>A0ACA9M6G5_9GLOM</name>
<reference evidence="1" key="1">
    <citation type="submission" date="2021-06" db="EMBL/GenBank/DDBJ databases">
        <authorList>
            <person name="Kallberg Y."/>
            <person name="Tangrot J."/>
            <person name="Rosling A."/>
        </authorList>
    </citation>
    <scope>NUCLEOTIDE SEQUENCE</scope>
    <source>
        <strain evidence="1">CL356</strain>
    </source>
</reference>
<evidence type="ECO:0000313" key="2">
    <source>
        <dbReference type="Proteomes" id="UP000789525"/>
    </source>
</evidence>
<accession>A0ACA9M6G5</accession>
<dbReference type="Proteomes" id="UP000789525">
    <property type="component" value="Unassembled WGS sequence"/>
</dbReference>
<proteinExistence type="predicted"/>
<gene>
    <name evidence="1" type="ORF">ACOLOM_LOCUS5666</name>
</gene>